<accession>A0A091KYF8</accession>
<dbReference type="Proteomes" id="UP000053615">
    <property type="component" value="Unassembled WGS sequence"/>
</dbReference>
<evidence type="ECO:0000313" key="2">
    <source>
        <dbReference type="Proteomes" id="UP000053615"/>
    </source>
</evidence>
<reference evidence="1 2" key="1">
    <citation type="submission" date="2014-04" db="EMBL/GenBank/DDBJ databases">
        <title>Genome evolution of avian class.</title>
        <authorList>
            <person name="Zhang G."/>
            <person name="Li C."/>
        </authorList>
    </citation>
    <scope>NUCLEOTIDE SEQUENCE [LARGE SCALE GENOMIC DNA]</scope>
    <source>
        <strain evidence="1">BGI_N325</strain>
    </source>
</reference>
<feature type="non-terminal residue" evidence="1">
    <location>
        <position position="1"/>
    </location>
</feature>
<dbReference type="EMBL" id="KK547449">
    <property type="protein sequence ID" value="KFP32769.1"/>
    <property type="molecule type" value="Genomic_DNA"/>
</dbReference>
<dbReference type="AlphaFoldDB" id="A0A091KYF8"/>
<dbReference type="PANTHER" id="PTHR46753">
    <property type="entry name" value="FYVE AND COILED-COIL DOMAIN-CONTAINING PROTEIN 1"/>
    <property type="match status" value="1"/>
</dbReference>
<evidence type="ECO:0000313" key="1">
    <source>
        <dbReference type="EMBL" id="KFP32769.1"/>
    </source>
</evidence>
<dbReference type="PANTHER" id="PTHR46753:SF3">
    <property type="entry name" value="PDZ DOMAIN-CONTAINING PROTEIN"/>
    <property type="match status" value="1"/>
</dbReference>
<keyword evidence="2" id="KW-1185">Reference proteome</keyword>
<proteinExistence type="predicted"/>
<gene>
    <name evidence="1" type="ORF">N325_07511</name>
</gene>
<sequence length="70" mass="7970">EPFLSLLLVVTEMDFSLDLQNCSFLDESWLLPVCITYETVPCQVLGMVLRYVEGRVFVTEVLPESQAEVD</sequence>
<protein>
    <submittedName>
        <fullName evidence="1">Uncharacterized protein</fullName>
    </submittedName>
</protein>
<feature type="non-terminal residue" evidence="1">
    <location>
        <position position="70"/>
    </location>
</feature>
<organism evidence="1 2">
    <name type="scientific">Colius striatus</name>
    <name type="common">Speckled mousebird</name>
    <dbReference type="NCBI Taxonomy" id="57412"/>
    <lineage>
        <taxon>Eukaryota</taxon>
        <taxon>Metazoa</taxon>
        <taxon>Chordata</taxon>
        <taxon>Craniata</taxon>
        <taxon>Vertebrata</taxon>
        <taxon>Euteleostomi</taxon>
        <taxon>Archelosauria</taxon>
        <taxon>Archosauria</taxon>
        <taxon>Dinosauria</taxon>
        <taxon>Saurischia</taxon>
        <taxon>Theropoda</taxon>
        <taxon>Coelurosauria</taxon>
        <taxon>Aves</taxon>
        <taxon>Neognathae</taxon>
        <taxon>Neoaves</taxon>
        <taxon>Telluraves</taxon>
        <taxon>Coraciimorphae</taxon>
        <taxon>Coliiformes</taxon>
        <taxon>Coliidae</taxon>
        <taxon>Colius</taxon>
    </lineage>
</organism>
<name>A0A091KYF8_COLST</name>